<protein>
    <submittedName>
        <fullName evidence="2">Uncharacterized protein</fullName>
    </submittedName>
</protein>
<comment type="caution">
    <text evidence="2">The sequence shown here is derived from an EMBL/GenBank/DDBJ whole genome shotgun (WGS) entry which is preliminary data.</text>
</comment>
<dbReference type="GO" id="GO:0007411">
    <property type="term" value="P:axon guidance"/>
    <property type="evidence" value="ECO:0007669"/>
    <property type="project" value="InterPro"/>
</dbReference>
<keyword evidence="1" id="KW-1133">Transmembrane helix</keyword>
<keyword evidence="1" id="KW-0472">Membrane</keyword>
<feature type="transmembrane region" description="Helical" evidence="1">
    <location>
        <begin position="39"/>
        <end position="62"/>
    </location>
</feature>
<dbReference type="Pfam" id="PF15957">
    <property type="entry name" value="Comm"/>
    <property type="match status" value="1"/>
</dbReference>
<proteinExistence type="predicted"/>
<name>A0AAW2HUC7_9NEOP</name>
<keyword evidence="1" id="KW-0812">Transmembrane</keyword>
<accession>A0AAW2HUC7</accession>
<evidence type="ECO:0000313" key="2">
    <source>
        <dbReference type="EMBL" id="KAL0273473.1"/>
    </source>
</evidence>
<gene>
    <name evidence="2" type="ORF">PYX00_006128</name>
</gene>
<dbReference type="EMBL" id="JARGDH010000003">
    <property type="protein sequence ID" value="KAL0273473.1"/>
    <property type="molecule type" value="Genomic_DNA"/>
</dbReference>
<dbReference type="InterPro" id="IPR031878">
    <property type="entry name" value="Commissureless"/>
</dbReference>
<dbReference type="AlphaFoldDB" id="A0AAW2HUC7"/>
<organism evidence="2">
    <name type="scientific">Menopon gallinae</name>
    <name type="common">poultry shaft louse</name>
    <dbReference type="NCBI Taxonomy" id="328185"/>
    <lineage>
        <taxon>Eukaryota</taxon>
        <taxon>Metazoa</taxon>
        <taxon>Ecdysozoa</taxon>
        <taxon>Arthropoda</taxon>
        <taxon>Hexapoda</taxon>
        <taxon>Insecta</taxon>
        <taxon>Pterygota</taxon>
        <taxon>Neoptera</taxon>
        <taxon>Paraneoptera</taxon>
        <taxon>Psocodea</taxon>
        <taxon>Troctomorpha</taxon>
        <taxon>Phthiraptera</taxon>
        <taxon>Amblycera</taxon>
        <taxon>Menoponidae</taxon>
        <taxon>Menopon</taxon>
    </lineage>
</organism>
<evidence type="ECO:0000256" key="1">
    <source>
        <dbReference type="SAM" id="Phobius"/>
    </source>
</evidence>
<reference evidence="2" key="1">
    <citation type="journal article" date="2024" name="Gigascience">
        <title>Chromosome-level genome of the poultry shaft louse Menopon gallinae provides insight into the host-switching and adaptive evolution of parasitic lice.</title>
        <authorList>
            <person name="Xu Y."/>
            <person name="Ma L."/>
            <person name="Liu S."/>
            <person name="Liang Y."/>
            <person name="Liu Q."/>
            <person name="He Z."/>
            <person name="Tian L."/>
            <person name="Duan Y."/>
            <person name="Cai W."/>
            <person name="Li H."/>
            <person name="Song F."/>
        </authorList>
    </citation>
    <scope>NUCLEOTIDE SEQUENCE</scope>
    <source>
        <strain evidence="2">Cailab_2023a</strain>
    </source>
</reference>
<sequence>MDNPEAEASFGGGMESNFTPFITEVETKTPPYEQLLADVWVGIVLTMLLLSCVCCMCSCLVYHKFQQWKRSVLRNNEEPEIISNVGVSIDCESLPSYTIASGLPSYEEALCQLEIIKK</sequence>